<evidence type="ECO:0000313" key="2">
    <source>
        <dbReference type="Proteomes" id="UP000219612"/>
    </source>
</evidence>
<proteinExistence type="predicted"/>
<sequence length="339" mass="36349">METMVGTELATAATGTVLGFFRRMLMGTPDRVADEAAQRVVGVLDNLGRGDPATRSALATLRAQPDDHAARVLLEQRIDLYAQHNAQFRQDLSFSLGAAPHQPFRPAATGAMVKGAATGAMVKGAATGAMVKGAALGTRVRDMARNPGSRRLLIGAGALLLVVLLGCGGAGFAFLRGNTTVLDNRTDLTAPGGWSYRVSEAHLKTSPQLEDRAPAKPGYRYLYFDITVENKLDDREAPGIRLSFARAEDTMSPGCGAQQTGFFGFSNYAQGVVPGWCVSRSASCFETNDSFFRTVDRIPPGGKNELRCVDDYFVEDGFDLGSLRVYYLGDSYTQIPTST</sequence>
<evidence type="ECO:0000313" key="1">
    <source>
        <dbReference type="EMBL" id="SNY56471.1"/>
    </source>
</evidence>
<reference evidence="1 2" key="1">
    <citation type="submission" date="2017-09" db="EMBL/GenBank/DDBJ databases">
        <authorList>
            <person name="Ehlers B."/>
            <person name="Leendertz F.H."/>
        </authorList>
    </citation>
    <scope>NUCLEOTIDE SEQUENCE [LARGE SCALE GENOMIC DNA]</scope>
    <source>
        <strain evidence="1 2">CGMCC 4.6857</strain>
    </source>
</reference>
<gene>
    <name evidence="1" type="ORF">SAMN05421748_117167</name>
</gene>
<keyword evidence="2" id="KW-1185">Reference proteome</keyword>
<organism evidence="1 2">
    <name type="scientific">Paractinoplanes atraurantiacus</name>
    <dbReference type="NCBI Taxonomy" id="1036182"/>
    <lineage>
        <taxon>Bacteria</taxon>
        <taxon>Bacillati</taxon>
        <taxon>Actinomycetota</taxon>
        <taxon>Actinomycetes</taxon>
        <taxon>Micromonosporales</taxon>
        <taxon>Micromonosporaceae</taxon>
        <taxon>Paractinoplanes</taxon>
    </lineage>
</organism>
<dbReference type="Proteomes" id="UP000219612">
    <property type="component" value="Unassembled WGS sequence"/>
</dbReference>
<dbReference type="EMBL" id="OBDY01000017">
    <property type="protein sequence ID" value="SNY56471.1"/>
    <property type="molecule type" value="Genomic_DNA"/>
</dbReference>
<protein>
    <submittedName>
        <fullName evidence="1">Uncharacterized protein</fullName>
    </submittedName>
</protein>
<dbReference type="AlphaFoldDB" id="A0A285JBB6"/>
<accession>A0A285JBB6</accession>
<name>A0A285JBB6_9ACTN</name>